<name>A0A6A6R3C9_9PEZI</name>
<protein>
    <recommendedName>
        <fullName evidence="5">Thioesterase/thiol ester dehydrase-isomerase</fullName>
    </recommendedName>
</protein>
<keyword evidence="4" id="KW-1185">Reference proteome</keyword>
<dbReference type="InterPro" id="IPR049449">
    <property type="entry name" value="TesB_ACOT8-like_N"/>
</dbReference>
<evidence type="ECO:0000259" key="1">
    <source>
        <dbReference type="Pfam" id="PF13622"/>
    </source>
</evidence>
<feature type="domain" description="Acyl-CoA thioesterase-like C-terminal" evidence="2">
    <location>
        <begin position="164"/>
        <end position="280"/>
    </location>
</feature>
<dbReference type="EMBL" id="MU004184">
    <property type="protein sequence ID" value="KAF2499278.1"/>
    <property type="molecule type" value="Genomic_DNA"/>
</dbReference>
<evidence type="ECO:0000259" key="2">
    <source>
        <dbReference type="Pfam" id="PF20789"/>
    </source>
</evidence>
<dbReference type="Pfam" id="PF13622">
    <property type="entry name" value="4HBT_3"/>
    <property type="match status" value="1"/>
</dbReference>
<sequence length="298" mass="33369">MPSWAEATAITPVDSHTYSAFLHSDWCIGKVPHGGFVTGCFLRVVETHYSTTLAAQKQPHTITLHLEFLRRTEEGPATFKVKDVKLGRQTSVVHVTMSQDGRDEVVGYITNSNIHTEAGLSFDTKYALHPPLPPVDVHKLRDGNDENWVYSPVSHSEFRKASTKVKWYFPKAGHPHNSVVDEYLCFSDGSRFTNSSIGYVSDCFPQIIESYVSKNQGGTHWYPTLLLNLDIKKSLPEEGVEWLFARVRAKRIKNGRFDLEVIIMDDSGDVVALSHHVCLVLSATRNLAKRSTANSGKL</sequence>
<dbReference type="SUPFAM" id="SSF54637">
    <property type="entry name" value="Thioesterase/thiol ester dehydrase-isomerase"/>
    <property type="match status" value="2"/>
</dbReference>
<dbReference type="Pfam" id="PF20789">
    <property type="entry name" value="4HBT_3C"/>
    <property type="match status" value="1"/>
</dbReference>
<dbReference type="PANTHER" id="PTHR38110:SF1">
    <property type="entry name" value="THIOESTERASE DOMAIN-CONTAINING PROTEIN"/>
    <property type="match status" value="1"/>
</dbReference>
<dbReference type="InterPro" id="IPR052389">
    <property type="entry name" value="Sec_Metab_Biosynth-Assoc"/>
</dbReference>
<dbReference type="InterPro" id="IPR042171">
    <property type="entry name" value="Acyl-CoA_hotdog"/>
</dbReference>
<gene>
    <name evidence="3" type="ORF">BU16DRAFT_266061</name>
</gene>
<accession>A0A6A6R3C9</accession>
<dbReference type="AlphaFoldDB" id="A0A6A6R3C9"/>
<evidence type="ECO:0000313" key="3">
    <source>
        <dbReference type="EMBL" id="KAF2499278.1"/>
    </source>
</evidence>
<proteinExistence type="predicted"/>
<dbReference type="Proteomes" id="UP000799750">
    <property type="component" value="Unassembled WGS sequence"/>
</dbReference>
<dbReference type="PANTHER" id="PTHR38110">
    <property type="entry name" value="CHROMOSOME 23, WHOLE GENOME SHOTGUN SEQUENCE"/>
    <property type="match status" value="1"/>
</dbReference>
<dbReference type="OrthoDB" id="2532955at2759"/>
<feature type="domain" description="Acyl-CoA thioesterase-like N-terminal HotDog" evidence="1">
    <location>
        <begin position="23"/>
        <end position="111"/>
    </location>
</feature>
<evidence type="ECO:0008006" key="5">
    <source>
        <dbReference type="Google" id="ProtNLM"/>
    </source>
</evidence>
<reference evidence="3" key="1">
    <citation type="journal article" date="2020" name="Stud. Mycol.">
        <title>101 Dothideomycetes genomes: a test case for predicting lifestyles and emergence of pathogens.</title>
        <authorList>
            <person name="Haridas S."/>
            <person name="Albert R."/>
            <person name="Binder M."/>
            <person name="Bloem J."/>
            <person name="Labutti K."/>
            <person name="Salamov A."/>
            <person name="Andreopoulos B."/>
            <person name="Baker S."/>
            <person name="Barry K."/>
            <person name="Bills G."/>
            <person name="Bluhm B."/>
            <person name="Cannon C."/>
            <person name="Castanera R."/>
            <person name="Culley D."/>
            <person name="Daum C."/>
            <person name="Ezra D."/>
            <person name="Gonzalez J."/>
            <person name="Henrissat B."/>
            <person name="Kuo A."/>
            <person name="Liang C."/>
            <person name="Lipzen A."/>
            <person name="Lutzoni F."/>
            <person name="Magnuson J."/>
            <person name="Mondo S."/>
            <person name="Nolan M."/>
            <person name="Ohm R."/>
            <person name="Pangilinan J."/>
            <person name="Park H.-J."/>
            <person name="Ramirez L."/>
            <person name="Alfaro M."/>
            <person name="Sun H."/>
            <person name="Tritt A."/>
            <person name="Yoshinaga Y."/>
            <person name="Zwiers L.-H."/>
            <person name="Turgeon B."/>
            <person name="Goodwin S."/>
            <person name="Spatafora J."/>
            <person name="Crous P."/>
            <person name="Grigoriev I."/>
        </authorList>
    </citation>
    <scope>NUCLEOTIDE SEQUENCE</scope>
    <source>
        <strain evidence="3">CBS 269.34</strain>
    </source>
</reference>
<dbReference type="InterPro" id="IPR029069">
    <property type="entry name" value="HotDog_dom_sf"/>
</dbReference>
<dbReference type="InterPro" id="IPR049450">
    <property type="entry name" value="ACOT8-like_C"/>
</dbReference>
<dbReference type="Gene3D" id="2.40.160.210">
    <property type="entry name" value="Acyl-CoA thioesterase, double hotdog domain"/>
    <property type="match status" value="1"/>
</dbReference>
<organism evidence="3 4">
    <name type="scientific">Lophium mytilinum</name>
    <dbReference type="NCBI Taxonomy" id="390894"/>
    <lineage>
        <taxon>Eukaryota</taxon>
        <taxon>Fungi</taxon>
        <taxon>Dikarya</taxon>
        <taxon>Ascomycota</taxon>
        <taxon>Pezizomycotina</taxon>
        <taxon>Dothideomycetes</taxon>
        <taxon>Pleosporomycetidae</taxon>
        <taxon>Mytilinidiales</taxon>
        <taxon>Mytilinidiaceae</taxon>
        <taxon>Lophium</taxon>
    </lineage>
</organism>
<evidence type="ECO:0000313" key="4">
    <source>
        <dbReference type="Proteomes" id="UP000799750"/>
    </source>
</evidence>